<dbReference type="PROSITE" id="PS51745">
    <property type="entry name" value="PB1"/>
    <property type="match status" value="1"/>
</dbReference>
<dbReference type="Gene3D" id="2.30.30.40">
    <property type="entry name" value="SH3 Domains"/>
    <property type="match status" value="2"/>
</dbReference>
<feature type="domain" description="SH3" evidence="5">
    <location>
        <begin position="33"/>
        <end position="95"/>
    </location>
</feature>
<dbReference type="Pfam" id="PF00564">
    <property type="entry name" value="PB1"/>
    <property type="match status" value="1"/>
</dbReference>
<dbReference type="OMA" id="CKANEAV"/>
<accession>A0A163M0B6</accession>
<evidence type="ECO:0000313" key="7">
    <source>
        <dbReference type="EMBL" id="SAM00048.1"/>
    </source>
</evidence>
<feature type="domain" description="PB1" evidence="6">
    <location>
        <begin position="429"/>
        <end position="506"/>
    </location>
</feature>
<feature type="region of interest" description="Disordered" evidence="4">
    <location>
        <begin position="1"/>
        <end position="25"/>
    </location>
</feature>
<dbReference type="OrthoDB" id="548867at2759"/>
<dbReference type="InParanoid" id="A0A163M0B6"/>
<keyword evidence="2" id="KW-0677">Repeat</keyword>
<evidence type="ECO:0000256" key="4">
    <source>
        <dbReference type="SAM" id="MobiDB-lite"/>
    </source>
</evidence>
<feature type="compositionally biased region" description="Basic residues" evidence="4">
    <location>
        <begin position="1"/>
        <end position="10"/>
    </location>
</feature>
<dbReference type="PROSITE" id="PS50002">
    <property type="entry name" value="SH3"/>
    <property type="match status" value="2"/>
</dbReference>
<dbReference type="InterPro" id="IPR051228">
    <property type="entry name" value="NADPH_Oxidase/PX-Domain"/>
</dbReference>
<dbReference type="GO" id="GO:0035091">
    <property type="term" value="F:phosphatidylinositol binding"/>
    <property type="evidence" value="ECO:0007669"/>
    <property type="project" value="InterPro"/>
</dbReference>
<evidence type="ECO:0000256" key="2">
    <source>
        <dbReference type="ARBA" id="ARBA00022737"/>
    </source>
</evidence>
<dbReference type="InterPro" id="IPR001452">
    <property type="entry name" value="SH3_domain"/>
</dbReference>
<protein>
    <recommendedName>
        <fullName evidence="9">SH3 domain-containing protein</fullName>
    </recommendedName>
</protein>
<reference evidence="7" key="1">
    <citation type="submission" date="2016-04" db="EMBL/GenBank/DDBJ databases">
        <authorList>
            <person name="Evans L.H."/>
            <person name="Alamgir A."/>
            <person name="Owens N."/>
            <person name="Weber N.D."/>
            <person name="Virtaneva K."/>
            <person name="Barbian K."/>
            <person name="Babar A."/>
            <person name="Rosenke K."/>
        </authorList>
    </citation>
    <scope>NUCLEOTIDE SEQUENCE [LARGE SCALE GENOMIC DNA]</scope>
    <source>
        <strain evidence="7">CBS 101.48</strain>
    </source>
</reference>
<evidence type="ECO:0000259" key="6">
    <source>
        <dbReference type="PROSITE" id="PS51745"/>
    </source>
</evidence>
<dbReference type="SUPFAM" id="SSF64268">
    <property type="entry name" value="PX domain"/>
    <property type="match status" value="1"/>
</dbReference>
<evidence type="ECO:0000313" key="8">
    <source>
        <dbReference type="Proteomes" id="UP000078561"/>
    </source>
</evidence>
<dbReference type="EMBL" id="LT553105">
    <property type="protein sequence ID" value="SAM00048.1"/>
    <property type="molecule type" value="Genomic_DNA"/>
</dbReference>
<feature type="region of interest" description="Disordered" evidence="4">
    <location>
        <begin position="243"/>
        <end position="267"/>
    </location>
</feature>
<evidence type="ECO:0000259" key="5">
    <source>
        <dbReference type="PROSITE" id="PS50002"/>
    </source>
</evidence>
<dbReference type="SUPFAM" id="SSF54277">
    <property type="entry name" value="CAD &amp; PB1 domains"/>
    <property type="match status" value="1"/>
</dbReference>
<dbReference type="InterPro" id="IPR001683">
    <property type="entry name" value="PX_dom"/>
</dbReference>
<dbReference type="Pfam" id="PF00787">
    <property type="entry name" value="PX"/>
    <property type="match status" value="1"/>
</dbReference>
<dbReference type="InterPro" id="IPR036028">
    <property type="entry name" value="SH3-like_dom_sf"/>
</dbReference>
<proteinExistence type="predicted"/>
<feature type="compositionally biased region" description="Basic and acidic residues" evidence="4">
    <location>
        <begin position="254"/>
        <end position="264"/>
    </location>
</feature>
<dbReference type="Proteomes" id="UP000078561">
    <property type="component" value="Unassembled WGS sequence"/>
</dbReference>
<evidence type="ECO:0000256" key="1">
    <source>
        <dbReference type="ARBA" id="ARBA00022443"/>
    </source>
</evidence>
<evidence type="ECO:0000256" key="3">
    <source>
        <dbReference type="PROSITE-ProRule" id="PRU00192"/>
    </source>
</evidence>
<dbReference type="Gene3D" id="3.30.1520.10">
    <property type="entry name" value="Phox-like domain"/>
    <property type="match status" value="1"/>
</dbReference>
<dbReference type="InterPro" id="IPR036871">
    <property type="entry name" value="PX_dom_sf"/>
</dbReference>
<name>A0A163M0B6_ABSGL</name>
<keyword evidence="1 3" id="KW-0728">SH3 domain</keyword>
<dbReference type="Pfam" id="PF00018">
    <property type="entry name" value="SH3_1"/>
    <property type="match status" value="2"/>
</dbReference>
<dbReference type="PANTHER" id="PTHR15706">
    <property type="entry name" value="SH3 MULTIPLE DOMAIN"/>
    <property type="match status" value="1"/>
</dbReference>
<dbReference type="CDD" id="cd05992">
    <property type="entry name" value="PB1"/>
    <property type="match status" value="1"/>
</dbReference>
<evidence type="ECO:0008006" key="9">
    <source>
        <dbReference type="Google" id="ProtNLM"/>
    </source>
</evidence>
<dbReference type="SMART" id="SM00326">
    <property type="entry name" value="SH3"/>
    <property type="match status" value="2"/>
</dbReference>
<dbReference type="GO" id="GO:0005737">
    <property type="term" value="C:cytoplasm"/>
    <property type="evidence" value="ECO:0007669"/>
    <property type="project" value="TreeGrafter"/>
</dbReference>
<dbReference type="PANTHER" id="PTHR15706:SF2">
    <property type="entry name" value="SH3 AND PX DOMAIN-CONTAINING PROTEIN 2A"/>
    <property type="match status" value="1"/>
</dbReference>
<sequence length="506" mass="57321">MFSSKDKHKSSVITNPNDSQPPPLPWLDHNMTLPRKIIKATKSHSAHQLHILSFEKGDFFHVVGRENDAHWYAVNNPLTNLNGLVPVNCFDVVDKAPRTLTAIQPDMPLDYPVKELVVNPSLSPPLPPSSPRCYGTVLYDFVAEGPDELDCKANEAVLLITLVNNEWYLAKSLCRRGKYGLVPVSFVQLGDVPNDLAISASSSSTANSFYRRSNLLQSRLSISSSRSDQHRYALTSQRQERRLQLAMPTSSPDPHSRHSYEPRRNSSSYLDSNYISIKSRKPSKSHLSPSTASVVHITVNSFIWDHGRYCFVLFATVNSGKHRILYRTYEDFYHFHLRLLQEHPQEEKRLPSISKPTKKPDDLITERQREELDDYCKHLLAIMPTIQHTLFELTLGDVETDYAPKKGSRVVKSAASTTPPPPIQINPGMIKVKIVYQDDIFAVKLPTDCTLAELHHHIEERLHGRGRTMMYKNDLQGTTLPLVSDLDMEEAFSLAIQRGKLTVVVE</sequence>
<keyword evidence="8" id="KW-1185">Reference proteome</keyword>
<dbReference type="InterPro" id="IPR000270">
    <property type="entry name" value="PB1_dom"/>
</dbReference>
<dbReference type="SUPFAM" id="SSF50044">
    <property type="entry name" value="SH3-domain"/>
    <property type="match status" value="2"/>
</dbReference>
<dbReference type="STRING" id="4829.A0A163M0B6"/>
<dbReference type="InterPro" id="IPR053793">
    <property type="entry name" value="PB1-like"/>
</dbReference>
<dbReference type="AlphaFoldDB" id="A0A163M0B6"/>
<organism evidence="7">
    <name type="scientific">Absidia glauca</name>
    <name type="common">Pin mould</name>
    <dbReference type="NCBI Taxonomy" id="4829"/>
    <lineage>
        <taxon>Eukaryota</taxon>
        <taxon>Fungi</taxon>
        <taxon>Fungi incertae sedis</taxon>
        <taxon>Mucoromycota</taxon>
        <taxon>Mucoromycotina</taxon>
        <taxon>Mucoromycetes</taxon>
        <taxon>Mucorales</taxon>
        <taxon>Cunninghamellaceae</taxon>
        <taxon>Absidia</taxon>
    </lineage>
</organism>
<dbReference type="SMART" id="SM00312">
    <property type="entry name" value="PX"/>
    <property type="match status" value="1"/>
</dbReference>
<dbReference type="Gene3D" id="3.10.20.90">
    <property type="entry name" value="Phosphatidylinositol 3-kinase Catalytic Subunit, Chain A, domain 1"/>
    <property type="match status" value="1"/>
</dbReference>
<feature type="domain" description="SH3" evidence="5">
    <location>
        <begin position="130"/>
        <end position="192"/>
    </location>
</feature>
<dbReference type="SMART" id="SM00666">
    <property type="entry name" value="PB1"/>
    <property type="match status" value="1"/>
</dbReference>
<gene>
    <name evidence="7" type="primary">ABSGL_05714.1 scaffold 7421</name>
</gene>